<feature type="region of interest" description="Disordered" evidence="4">
    <location>
        <begin position="330"/>
        <end position="359"/>
    </location>
</feature>
<dbReference type="Pfam" id="PF13015">
    <property type="entry name" value="PRKCSH_1"/>
    <property type="match status" value="1"/>
</dbReference>
<dbReference type="OrthoDB" id="28322at2759"/>
<keyword evidence="2" id="KW-0256">Endoplasmic reticulum</keyword>
<reference evidence="7" key="1">
    <citation type="submission" date="2019-03" db="EMBL/GenBank/DDBJ databases">
        <title>Long read genome sequence of the mycoparasitic Pythium oligandrum ATCC 38472 isolated from sugarbeet rhizosphere.</title>
        <authorList>
            <person name="Gaulin E."/>
        </authorList>
    </citation>
    <scope>NUCLEOTIDE SEQUENCE</scope>
    <source>
        <strain evidence="7">ATCC 38472_TT</strain>
    </source>
</reference>
<evidence type="ECO:0000259" key="6">
    <source>
        <dbReference type="Pfam" id="PF13015"/>
    </source>
</evidence>
<name>A0A8K1FC88_PYTOL</name>
<dbReference type="SUPFAM" id="SSF57424">
    <property type="entry name" value="LDL receptor-like module"/>
    <property type="match status" value="1"/>
</dbReference>
<accession>A0A8K1FC88</accession>
<organism evidence="7 8">
    <name type="scientific">Pythium oligandrum</name>
    <name type="common">Mycoparasitic fungus</name>
    <dbReference type="NCBI Taxonomy" id="41045"/>
    <lineage>
        <taxon>Eukaryota</taxon>
        <taxon>Sar</taxon>
        <taxon>Stramenopiles</taxon>
        <taxon>Oomycota</taxon>
        <taxon>Peronosporomycetes</taxon>
        <taxon>Pythiales</taxon>
        <taxon>Pythiaceae</taxon>
        <taxon>Pythium</taxon>
    </lineage>
</organism>
<dbReference type="InterPro" id="IPR039794">
    <property type="entry name" value="Gtb1-like"/>
</dbReference>
<comment type="caution">
    <text evidence="7">The sequence shown here is derived from an EMBL/GenBank/DDBJ whole genome shotgun (WGS) entry which is preliminary data.</text>
</comment>
<keyword evidence="8" id="KW-1185">Reference proteome</keyword>
<protein>
    <recommendedName>
        <fullName evidence="1">Glucosidase 2 subunit beta</fullName>
    </recommendedName>
</protein>
<dbReference type="PANTHER" id="PTHR12630:SF1">
    <property type="entry name" value="GLUCOSIDASE 2 SUBUNIT BETA"/>
    <property type="match status" value="1"/>
</dbReference>
<evidence type="ECO:0000313" key="8">
    <source>
        <dbReference type="Proteomes" id="UP000794436"/>
    </source>
</evidence>
<dbReference type="GO" id="GO:0017177">
    <property type="term" value="C:glucosidase II complex"/>
    <property type="evidence" value="ECO:0007669"/>
    <property type="project" value="TreeGrafter"/>
</dbReference>
<evidence type="ECO:0000313" key="7">
    <source>
        <dbReference type="EMBL" id="TMW56926.1"/>
    </source>
</evidence>
<dbReference type="Gene3D" id="2.70.130.10">
    <property type="entry name" value="Mannose-6-phosphate receptor binding domain"/>
    <property type="match status" value="1"/>
</dbReference>
<dbReference type="InterPro" id="IPR028146">
    <property type="entry name" value="PRKCSH_N"/>
</dbReference>
<proteinExistence type="predicted"/>
<feature type="domain" description="Glucosidase II beta subunit N-terminal" evidence="5">
    <location>
        <begin position="93"/>
        <end position="219"/>
    </location>
</feature>
<keyword evidence="3" id="KW-1015">Disulfide bond</keyword>
<dbReference type="InterPro" id="IPR036055">
    <property type="entry name" value="LDL_receptor-like_sf"/>
</dbReference>
<gene>
    <name evidence="7" type="ORF">Poli38472_002851</name>
</gene>
<dbReference type="Pfam" id="PF12999">
    <property type="entry name" value="PRKCSH-like"/>
    <property type="match status" value="1"/>
</dbReference>
<evidence type="ECO:0000256" key="4">
    <source>
        <dbReference type="SAM" id="MobiDB-lite"/>
    </source>
</evidence>
<dbReference type="InterPro" id="IPR009011">
    <property type="entry name" value="Man6P_isomerase_rcpt-bd_dom_sf"/>
</dbReference>
<dbReference type="InterPro" id="IPR036607">
    <property type="entry name" value="PRKCSH"/>
</dbReference>
<evidence type="ECO:0000259" key="5">
    <source>
        <dbReference type="Pfam" id="PF12999"/>
    </source>
</evidence>
<sequence>MEMTRTMSSVRPVRRYRRVSAVYMTLLAGFVSLTAIQSFSDSHAVVAAAGSRSTRDQVFVDDDDDDDDDWDFMDNDAIIRATQKPPPQCVDTIDASKLNDDYCDCADGSDEPLTSACARITFDLPSSNVNRLFWCSNSAQSVPLTTVGDGVCDCCDGSDEAPSVCTNTCERQRQDRLAALQSEHKAVRTGQTTRKSYLSFASAKIEALRKEFQGILETTTAYQRAFQHRQQVLQTAETQPTQEEIQQLQGLYYQLNQWQYQAYIHRKLIDDATFDAAQERDAFVVLVGECFPFTVNDKQLKGGSSNVIPREYVIVFCPFQNITQTEPRYAQWQRQEHQTKLGDAATASTTDEPEEESTQPPILMGVWNQWQPRTDSSSKEVAFKQAYDHGGQCMNGKERVVNVDVRCGDSNRVISVEEHEMCVYSLVFATPAACTRAQEVSLVSDISQLESMAMSESSRQEHEEL</sequence>
<evidence type="ECO:0000256" key="1">
    <source>
        <dbReference type="ARBA" id="ARBA00022387"/>
    </source>
</evidence>
<dbReference type="EMBL" id="SPLM01000144">
    <property type="protein sequence ID" value="TMW56926.1"/>
    <property type="molecule type" value="Genomic_DNA"/>
</dbReference>
<evidence type="ECO:0000256" key="2">
    <source>
        <dbReference type="ARBA" id="ARBA00022824"/>
    </source>
</evidence>
<feature type="domain" description="Glucosidase 2 subunit beta-like" evidence="6">
    <location>
        <begin position="383"/>
        <end position="453"/>
    </location>
</feature>
<dbReference type="SUPFAM" id="SSF50911">
    <property type="entry name" value="Mannose 6-phosphate receptor domain"/>
    <property type="match status" value="1"/>
</dbReference>
<dbReference type="AlphaFoldDB" id="A0A8K1FC88"/>
<dbReference type="GO" id="GO:0006491">
    <property type="term" value="P:N-glycan processing"/>
    <property type="evidence" value="ECO:0007669"/>
    <property type="project" value="TreeGrafter"/>
</dbReference>
<evidence type="ECO:0000256" key="3">
    <source>
        <dbReference type="ARBA" id="ARBA00023157"/>
    </source>
</evidence>
<dbReference type="PANTHER" id="PTHR12630">
    <property type="entry name" value="N-LINKED OLIGOSACCHARIDE PROCESSING"/>
    <property type="match status" value="1"/>
</dbReference>
<dbReference type="Proteomes" id="UP000794436">
    <property type="component" value="Unassembled WGS sequence"/>
</dbReference>